<keyword evidence="1" id="KW-0449">Lipoprotein</keyword>
<dbReference type="EMBL" id="PYOY01000003">
    <property type="protein sequence ID" value="PSX07932.1"/>
    <property type="molecule type" value="Genomic_DNA"/>
</dbReference>
<comment type="caution">
    <text evidence="1">The sequence shown here is derived from an EMBL/GenBank/DDBJ whole genome shotgun (WGS) entry which is preliminary data.</text>
</comment>
<dbReference type="InterPro" id="IPR025985">
    <property type="entry name" value="YnbE"/>
</dbReference>
<evidence type="ECO:0000313" key="2">
    <source>
        <dbReference type="Proteomes" id="UP000241440"/>
    </source>
</evidence>
<evidence type="ECO:0000313" key="1">
    <source>
        <dbReference type="EMBL" id="PSX07932.1"/>
    </source>
</evidence>
<dbReference type="GeneID" id="61229227"/>
<sequence length="85" mass="9686">MTIYKKHCQNHNNKLRSYGHFSVVKVAFLLFGLSSSIVISGCTPKVEVALSEEPIVINLNINIKHEINVKADREINELFNDKEVF</sequence>
<organism evidence="1 2">
    <name type="scientific">Photobacterium angustum</name>
    <dbReference type="NCBI Taxonomy" id="661"/>
    <lineage>
        <taxon>Bacteria</taxon>
        <taxon>Pseudomonadati</taxon>
        <taxon>Pseudomonadota</taxon>
        <taxon>Gammaproteobacteria</taxon>
        <taxon>Vibrionales</taxon>
        <taxon>Vibrionaceae</taxon>
        <taxon>Photobacterium</taxon>
    </lineage>
</organism>
<dbReference type="Pfam" id="PF13617">
    <property type="entry name" value="Lipoprotein_19"/>
    <property type="match status" value="1"/>
</dbReference>
<reference evidence="1 2" key="1">
    <citation type="submission" date="2018-01" db="EMBL/GenBank/DDBJ databases">
        <title>Whole genome sequencing of Histamine producing bacteria.</title>
        <authorList>
            <person name="Butler K."/>
        </authorList>
    </citation>
    <scope>NUCLEOTIDE SEQUENCE [LARGE SCALE GENOMIC DNA]</scope>
    <source>
        <strain evidence="1 2">A2-1</strain>
    </source>
</reference>
<proteinExistence type="predicted"/>
<protein>
    <submittedName>
        <fullName evidence="1">YnbE family lipoprotein</fullName>
    </submittedName>
</protein>
<gene>
    <name evidence="1" type="ORF">C0W41_07935</name>
</gene>
<dbReference type="AlphaFoldDB" id="A0A2T3LVW3"/>
<dbReference type="RefSeq" id="WP_052666615.1">
    <property type="nucleotide sequence ID" value="NZ_JZSN01000002.1"/>
</dbReference>
<name>A0A2T3LVW3_PHOAN</name>
<dbReference type="Proteomes" id="UP000241440">
    <property type="component" value="Unassembled WGS sequence"/>
</dbReference>
<accession>A0A2T3LVW3</accession>